<keyword evidence="1" id="KW-0689">Ribosomal protein</keyword>
<name>A0A0G4B312_9BACT</name>
<dbReference type="PANTHER" id="PTHR38471:SF2">
    <property type="entry name" value="FOUR HELIX BUNDLE PROTEIN"/>
    <property type="match status" value="1"/>
</dbReference>
<gene>
    <name evidence="1" type="ORF">UT28_C0001G0413</name>
</gene>
<evidence type="ECO:0000313" key="1">
    <source>
        <dbReference type="EMBL" id="AKM82219.1"/>
    </source>
</evidence>
<dbReference type="InterPro" id="IPR012657">
    <property type="entry name" value="23S_rRNA-intervening_sequence"/>
</dbReference>
<proteinExistence type="predicted"/>
<dbReference type="STRING" id="1618337.UT28_C0001G0413"/>
<dbReference type="Proteomes" id="UP000035648">
    <property type="component" value="Chromosome"/>
</dbReference>
<keyword evidence="1" id="KW-0687">Ribonucleoprotein</keyword>
<dbReference type="InterPro" id="IPR036583">
    <property type="entry name" value="23S_rRNA_IVS_sf"/>
</dbReference>
<organism evidence="1 2">
    <name type="scientific">Berkelbacteria bacterium GW2011_GWE1_39_12</name>
    <dbReference type="NCBI Taxonomy" id="1618337"/>
    <lineage>
        <taxon>Bacteria</taxon>
        <taxon>Candidatus Berkelbacteria</taxon>
    </lineage>
</organism>
<dbReference type="GO" id="GO:0005840">
    <property type="term" value="C:ribosome"/>
    <property type="evidence" value="ECO:0007669"/>
    <property type="project" value="UniProtKB-KW"/>
</dbReference>
<accession>A0A0G4B312</accession>
<dbReference type="EMBL" id="CP011213">
    <property type="protein sequence ID" value="AKM82219.1"/>
    <property type="molecule type" value="Genomic_DNA"/>
</dbReference>
<dbReference type="Gene3D" id="1.20.1440.60">
    <property type="entry name" value="23S rRNA-intervening sequence"/>
    <property type="match status" value="1"/>
</dbReference>
<dbReference type="KEGG" id="bbgw:UT28_C0001G0413"/>
<protein>
    <submittedName>
        <fullName evidence="1">S23 ribosomal protein</fullName>
    </submittedName>
</protein>
<dbReference type="AlphaFoldDB" id="A0A0G4B312"/>
<dbReference type="SUPFAM" id="SSF158446">
    <property type="entry name" value="IVS-encoded protein-like"/>
    <property type="match status" value="1"/>
</dbReference>
<dbReference type="Pfam" id="PF05635">
    <property type="entry name" value="23S_rRNA_IVP"/>
    <property type="match status" value="1"/>
</dbReference>
<evidence type="ECO:0000313" key="2">
    <source>
        <dbReference type="Proteomes" id="UP000035648"/>
    </source>
</evidence>
<reference evidence="1 2" key="1">
    <citation type="journal article" date="2015" name="Nature">
        <title>rRNA introns, odd ribosomes, and small enigmatic genomes across a large radiation of phyla.</title>
        <authorList>
            <person name="Brown C.T."/>
            <person name="Hug L.A."/>
            <person name="Thomas B.C."/>
            <person name="Sharon I."/>
            <person name="Castelle C.J."/>
            <person name="Singh A."/>
            <person name="Wilkins M.J."/>
            <person name="Williams K.H."/>
            <person name="Banfield J.F."/>
        </authorList>
    </citation>
    <scope>NUCLEOTIDE SEQUENCE [LARGE SCALE GENOMIC DNA]</scope>
</reference>
<dbReference type="NCBIfam" id="TIGR02436">
    <property type="entry name" value="four helix bundle protein"/>
    <property type="match status" value="1"/>
</dbReference>
<sequence length="173" mass="19785">MLSHSNPLGYRNLLTWQQANDIFELTEKFVVSFPSKHPKTGQYLTDLKDQMIRSARSVVRNIEEGYLRTSTKEYISFLGFSAGSLEELIGDFKYCQKGEIGDPKGCAKGIQMGVGEAKMLQKQIKSLEEKGYREKTVSGNDMARKELKNRAKIEKDFDEYLKDILDKSDNKNK</sequence>
<dbReference type="PANTHER" id="PTHR38471">
    <property type="entry name" value="FOUR HELIX BUNDLE PROTEIN"/>
    <property type="match status" value="1"/>
</dbReference>